<name>A0AAW1IFB5_POPJA</name>
<protein>
    <submittedName>
        <fullName evidence="2">Uncharacterized protein</fullName>
    </submittedName>
</protein>
<organism evidence="2 3">
    <name type="scientific">Popillia japonica</name>
    <name type="common">Japanese beetle</name>
    <dbReference type="NCBI Taxonomy" id="7064"/>
    <lineage>
        <taxon>Eukaryota</taxon>
        <taxon>Metazoa</taxon>
        <taxon>Ecdysozoa</taxon>
        <taxon>Arthropoda</taxon>
        <taxon>Hexapoda</taxon>
        <taxon>Insecta</taxon>
        <taxon>Pterygota</taxon>
        <taxon>Neoptera</taxon>
        <taxon>Endopterygota</taxon>
        <taxon>Coleoptera</taxon>
        <taxon>Polyphaga</taxon>
        <taxon>Scarabaeiformia</taxon>
        <taxon>Scarabaeidae</taxon>
        <taxon>Rutelinae</taxon>
        <taxon>Popillia</taxon>
    </lineage>
</organism>
<dbReference type="AlphaFoldDB" id="A0AAW1IFB5"/>
<sequence>MGFQPFQGRCSFGRWYEPSRGSRSMPFIPGKDLPKNKFLGGPLLHGSNQSSNKQASLCGNLSPQISQKFAKNSEKLDGEERISKLLQEDGCFGRWLLQEDGCFGRWNSEKLDGEERLSKLPKEDGSFERWYEPSRESRSMPFVPGKDLPKKSLQDGMRPQEEADKYPLWPGRTSKKLELCKLYHCP</sequence>
<dbReference type="Proteomes" id="UP001458880">
    <property type="component" value="Unassembled WGS sequence"/>
</dbReference>
<proteinExistence type="predicted"/>
<feature type="region of interest" description="Disordered" evidence="1">
    <location>
        <begin position="131"/>
        <end position="168"/>
    </location>
</feature>
<reference evidence="2 3" key="1">
    <citation type="journal article" date="2024" name="BMC Genomics">
        <title>De novo assembly and annotation of Popillia japonica's genome with initial clues to its potential as an invasive pest.</title>
        <authorList>
            <person name="Cucini C."/>
            <person name="Boschi S."/>
            <person name="Funari R."/>
            <person name="Cardaioli E."/>
            <person name="Iannotti N."/>
            <person name="Marturano G."/>
            <person name="Paoli F."/>
            <person name="Bruttini M."/>
            <person name="Carapelli A."/>
            <person name="Frati F."/>
            <person name="Nardi F."/>
        </authorList>
    </citation>
    <scope>NUCLEOTIDE SEQUENCE [LARGE SCALE GENOMIC DNA]</scope>
    <source>
        <strain evidence="2">DMR45628</strain>
    </source>
</reference>
<evidence type="ECO:0000313" key="2">
    <source>
        <dbReference type="EMBL" id="KAK9688279.1"/>
    </source>
</evidence>
<evidence type="ECO:0000313" key="3">
    <source>
        <dbReference type="Proteomes" id="UP001458880"/>
    </source>
</evidence>
<dbReference type="EMBL" id="JASPKY010000597">
    <property type="protein sequence ID" value="KAK9688279.1"/>
    <property type="molecule type" value="Genomic_DNA"/>
</dbReference>
<evidence type="ECO:0000256" key="1">
    <source>
        <dbReference type="SAM" id="MobiDB-lite"/>
    </source>
</evidence>
<accession>A0AAW1IFB5</accession>
<comment type="caution">
    <text evidence="2">The sequence shown here is derived from an EMBL/GenBank/DDBJ whole genome shotgun (WGS) entry which is preliminary data.</text>
</comment>
<keyword evidence="3" id="KW-1185">Reference proteome</keyword>
<feature type="compositionally biased region" description="Basic and acidic residues" evidence="1">
    <location>
        <begin position="147"/>
        <end position="165"/>
    </location>
</feature>
<gene>
    <name evidence="2" type="ORF">QE152_g35661</name>
</gene>